<proteinExistence type="predicted"/>
<protein>
    <submittedName>
        <fullName evidence="1">Uncharacterized protein</fullName>
    </submittedName>
</protein>
<name>A0A6A7VHV4_9BACT</name>
<comment type="caution">
    <text evidence="1">The sequence shown here is derived from an EMBL/GenBank/DDBJ whole genome shotgun (WGS) entry which is preliminary data.</text>
</comment>
<dbReference type="AlphaFoldDB" id="A0A6A7VHV4"/>
<evidence type="ECO:0000313" key="1">
    <source>
        <dbReference type="EMBL" id="MQO54301.1"/>
    </source>
</evidence>
<gene>
    <name evidence="1" type="ORF">F7D42_00950</name>
</gene>
<organism evidence="1 2">
    <name type="scientific">Segatella copri</name>
    <dbReference type="NCBI Taxonomy" id="165179"/>
    <lineage>
        <taxon>Bacteria</taxon>
        <taxon>Pseudomonadati</taxon>
        <taxon>Bacteroidota</taxon>
        <taxon>Bacteroidia</taxon>
        <taxon>Bacteroidales</taxon>
        <taxon>Prevotellaceae</taxon>
        <taxon>Segatella</taxon>
    </lineage>
</organism>
<dbReference type="RefSeq" id="WP_153095259.1">
    <property type="nucleotide sequence ID" value="NZ_VZAK01000060.1"/>
</dbReference>
<reference evidence="1 2" key="1">
    <citation type="submission" date="2019-09" db="EMBL/GenBank/DDBJ databases">
        <title>Distinct polysaccharide growth profiles of human intestinal Prevotella copri isolates.</title>
        <authorList>
            <person name="Fehlner-Peach H."/>
            <person name="Magnabosco C."/>
            <person name="Raghavan V."/>
            <person name="Scher J.U."/>
            <person name="Tett A."/>
            <person name="Cox L.M."/>
            <person name="Gottsegen C."/>
            <person name="Watters A."/>
            <person name="Wiltshire- Gordon J.D."/>
            <person name="Segata N."/>
            <person name="Bonneau R."/>
            <person name="Littman D.R."/>
        </authorList>
    </citation>
    <scope>NUCLEOTIDE SEQUENCE [LARGE SCALE GENOMIC DNA]</scope>
    <source>
        <strain evidence="1 2">BVe41219</strain>
    </source>
</reference>
<accession>A0A6A7VHV4</accession>
<evidence type="ECO:0000313" key="2">
    <source>
        <dbReference type="Proteomes" id="UP000358159"/>
    </source>
</evidence>
<dbReference type="Proteomes" id="UP000358159">
    <property type="component" value="Unassembled WGS sequence"/>
</dbReference>
<sequence length="162" mass="18069">MMSAEFIAKALLSAVYVRKEGTASSYYYQKGSTILPNRLGITKGEITSVQKKGRNLKSSVGQLLAQFKVSEESPLKQNKPYVLRSQIFEKEDYPQFIGYGTCGISNENGKVTADSDTGDLLVFYSQDVDWKVINVFFLKGMGKNYDPDVLSCVFDYLSAIVQ</sequence>
<dbReference type="EMBL" id="VZAZ01000001">
    <property type="protein sequence ID" value="MQO54301.1"/>
    <property type="molecule type" value="Genomic_DNA"/>
</dbReference>